<name>A0ABD2PP11_9PLAT</name>
<accession>A0ABD2PP11</accession>
<reference evidence="1 2" key="1">
    <citation type="submission" date="2024-11" db="EMBL/GenBank/DDBJ databases">
        <title>Adaptive evolution of stress response genes in parasites aligns with host niche diversity.</title>
        <authorList>
            <person name="Hahn C."/>
            <person name="Resl P."/>
        </authorList>
    </citation>
    <scope>NUCLEOTIDE SEQUENCE [LARGE SCALE GENOMIC DNA]</scope>
    <source>
        <strain evidence="1">EGGRZ-B1_66</strain>
        <tissue evidence="1">Body</tissue>
    </source>
</reference>
<sequence>MSLSNSFCSLDQSRTSETDHFLLERLSRNRQSLGTDTFNSERLLLNPVGSNGIWRWDTGENNCWQHFILHKYEYEAQFICHKRSPKSNELSLTLPESHLDSPWLYLPIDHQQVAKIRFSFHWINDPKLVFSKSDLEPQIDFGQIQLRLHSESNNLVSSGQQILFELFTDVVRCPHSNYDDGQYRYRICNSDFENWTQQGPLLTKRLSMAHLSEPQSIGLCCINPKIRNETCPLIIGLRTQLCPFTI</sequence>
<evidence type="ECO:0000313" key="2">
    <source>
        <dbReference type="Proteomes" id="UP001626550"/>
    </source>
</evidence>
<evidence type="ECO:0000313" key="1">
    <source>
        <dbReference type="EMBL" id="KAL3309233.1"/>
    </source>
</evidence>
<proteinExistence type="predicted"/>
<dbReference type="EMBL" id="JBJKFK010004142">
    <property type="protein sequence ID" value="KAL3309233.1"/>
    <property type="molecule type" value="Genomic_DNA"/>
</dbReference>
<keyword evidence="2" id="KW-1185">Reference proteome</keyword>
<dbReference type="AlphaFoldDB" id="A0ABD2PP11"/>
<comment type="caution">
    <text evidence="1">The sequence shown here is derived from an EMBL/GenBank/DDBJ whole genome shotgun (WGS) entry which is preliminary data.</text>
</comment>
<protein>
    <submittedName>
        <fullName evidence="1">Uncharacterized protein</fullName>
    </submittedName>
</protein>
<gene>
    <name evidence="1" type="ORF">Ciccas_012221</name>
</gene>
<dbReference type="Proteomes" id="UP001626550">
    <property type="component" value="Unassembled WGS sequence"/>
</dbReference>
<organism evidence="1 2">
    <name type="scientific">Cichlidogyrus casuarinus</name>
    <dbReference type="NCBI Taxonomy" id="1844966"/>
    <lineage>
        <taxon>Eukaryota</taxon>
        <taxon>Metazoa</taxon>
        <taxon>Spiralia</taxon>
        <taxon>Lophotrochozoa</taxon>
        <taxon>Platyhelminthes</taxon>
        <taxon>Monogenea</taxon>
        <taxon>Monopisthocotylea</taxon>
        <taxon>Dactylogyridea</taxon>
        <taxon>Ancyrocephalidae</taxon>
        <taxon>Cichlidogyrus</taxon>
    </lineage>
</organism>